<organism evidence="2 3">
    <name type="scientific">Phreatobacter cathodiphilus</name>
    <dbReference type="NCBI Taxonomy" id="1868589"/>
    <lineage>
        <taxon>Bacteria</taxon>
        <taxon>Pseudomonadati</taxon>
        <taxon>Pseudomonadota</taxon>
        <taxon>Alphaproteobacteria</taxon>
        <taxon>Hyphomicrobiales</taxon>
        <taxon>Phreatobacteraceae</taxon>
        <taxon>Phreatobacter</taxon>
    </lineage>
</organism>
<dbReference type="PANTHER" id="PTHR42830:SF1">
    <property type="entry name" value="OSMOTICALLY INDUCIBLE FAMILY PROTEIN"/>
    <property type="match status" value="1"/>
</dbReference>
<dbReference type="PANTHER" id="PTHR42830">
    <property type="entry name" value="OSMOTICALLY INDUCIBLE FAMILY PROTEIN"/>
    <property type="match status" value="1"/>
</dbReference>
<evidence type="ECO:0000313" key="2">
    <source>
        <dbReference type="EMBL" id="AVO45606.1"/>
    </source>
</evidence>
<dbReference type="NCBIfam" id="TIGR03562">
    <property type="entry name" value="osmo_induc_OsmC"/>
    <property type="match status" value="1"/>
</dbReference>
<dbReference type="GO" id="GO:0004601">
    <property type="term" value="F:peroxidase activity"/>
    <property type="evidence" value="ECO:0007669"/>
    <property type="project" value="InterPro"/>
</dbReference>
<dbReference type="Pfam" id="PF02566">
    <property type="entry name" value="OsmC"/>
    <property type="match status" value="1"/>
</dbReference>
<dbReference type="SUPFAM" id="SSF82784">
    <property type="entry name" value="OsmC-like"/>
    <property type="match status" value="1"/>
</dbReference>
<dbReference type="InterPro" id="IPR003718">
    <property type="entry name" value="OsmC/Ohr_fam"/>
</dbReference>
<dbReference type="EMBL" id="CP027668">
    <property type="protein sequence ID" value="AVO45606.1"/>
    <property type="molecule type" value="Genomic_DNA"/>
</dbReference>
<dbReference type="Proteomes" id="UP000237889">
    <property type="component" value="Chromosome"/>
</dbReference>
<reference evidence="2 3" key="1">
    <citation type="submission" date="2018-03" db="EMBL/GenBank/DDBJ databases">
        <title>Genome sequencing of Phreatobacter sp.</title>
        <authorList>
            <person name="Kim S.-J."/>
            <person name="Heo J."/>
            <person name="Kwon S.-W."/>
        </authorList>
    </citation>
    <scope>NUCLEOTIDE SEQUENCE [LARGE SCALE GENOMIC DNA]</scope>
    <source>
        <strain evidence="2 3">S-12</strain>
    </source>
</reference>
<feature type="region of interest" description="Disordered" evidence="1">
    <location>
        <begin position="1"/>
        <end position="23"/>
    </location>
</feature>
<dbReference type="RefSeq" id="WP_106748947.1">
    <property type="nucleotide sequence ID" value="NZ_CP027668.1"/>
</dbReference>
<dbReference type="AlphaFoldDB" id="A0A2S0NC35"/>
<evidence type="ECO:0000313" key="3">
    <source>
        <dbReference type="Proteomes" id="UP000237889"/>
    </source>
</evidence>
<dbReference type="KEGG" id="phr:C6569_11320"/>
<dbReference type="InterPro" id="IPR019904">
    <property type="entry name" value="Peroxiredoxin_OsmC"/>
</dbReference>
<gene>
    <name evidence="2" type="ORF">C6569_11320</name>
</gene>
<keyword evidence="3" id="KW-1185">Reference proteome</keyword>
<protein>
    <submittedName>
        <fullName evidence="2">OsmC family peroxiredoxin</fullName>
    </submittedName>
</protein>
<name>A0A2S0NC35_9HYPH</name>
<sequence>MNRSASAVWHGTGRDGKGTLTTQSGVLDGTSYSFTTRFEDEKGTNPEELIAAAHAGCFTMALAFALQSKGLTPTELKTEAVVSLEKDGAGFKVSKSALTLSAHVPGISAEDFAEVAKGAKEGCPISKLLNAEITLDASLV</sequence>
<proteinExistence type="predicted"/>
<dbReference type="Gene3D" id="3.30.300.20">
    <property type="match status" value="1"/>
</dbReference>
<dbReference type="InterPro" id="IPR036102">
    <property type="entry name" value="OsmC/Ohrsf"/>
</dbReference>
<dbReference type="InterPro" id="IPR015946">
    <property type="entry name" value="KH_dom-like_a/b"/>
</dbReference>
<accession>A0A2S0NC35</accession>
<dbReference type="InterPro" id="IPR052707">
    <property type="entry name" value="OsmC_Ohr_Peroxiredoxin"/>
</dbReference>
<evidence type="ECO:0000256" key="1">
    <source>
        <dbReference type="SAM" id="MobiDB-lite"/>
    </source>
</evidence>
<dbReference type="OrthoDB" id="9807532at2"/>
<dbReference type="GO" id="GO:0006979">
    <property type="term" value="P:response to oxidative stress"/>
    <property type="evidence" value="ECO:0007669"/>
    <property type="project" value="InterPro"/>
</dbReference>